<dbReference type="InterPro" id="IPR012341">
    <property type="entry name" value="6hp_glycosidase-like_sf"/>
</dbReference>
<dbReference type="PIRSF" id="PIRSF006402">
    <property type="entry name" value="UCP006402_thioredoxin"/>
    <property type="match status" value="1"/>
</dbReference>
<sequence>MTNRLENETSPYLRQHRDNPVDWYAWGEEAFELAKSRNVPILLSVGYSACHWCHVMAHECFEDVETATLMNSLFVNIKVDREERPDVDSIYMDAVQAMTGRGGWPMTVFLTPEGKPFYGGTYFPKPTFLQLMNAINDAWRDRRNDIESNVLALMESLERTTKIEQDTNIPGIEVFHGAVAQLRKSFDPHWGGFGSAPKFPSTMSLELLLREVLNSESDEIQTIIATTLDAMASGGMYDHIGGGFSRYSVDEKWLVPHFEKMLYDQALLAKIYLHAGIVFGRQTWLDVATEIIDYVLRDLRHPEGGFFSAEDADSLDDDGHSHEGHFYVWSKQQFHDVLPSDLAEQAIEWYEITEQGNFEGANIPARLHHRGDITRPVEIEKSRRILFDARKTRIRPGLDDKVVTEWNAMMLSTISEAAALLDRADWLDAALLNGEFLVNNLRDQNGVWKRSWHDSGSPKARHHALAADISHLVDAFTRLSEASGQARWMLFAREAADNLLENYWDSEHGGVFTTPITGETLIVRQKDIMDNATPSANSTAANALYRLAALSGEDKYAQHADDILRLLSRISTSAPTAFSNLLNAVHLRYVGTTEVVITGSRSDLLREFNKRWIPTAVIAWGETYDSPLFANRKPDLAYVCKKYACMSPSSDPAQFVEALREALK</sequence>
<dbReference type="InterPro" id="IPR036249">
    <property type="entry name" value="Thioredoxin-like_sf"/>
</dbReference>
<dbReference type="Gene3D" id="3.40.30.10">
    <property type="entry name" value="Glutaredoxin"/>
    <property type="match status" value="1"/>
</dbReference>
<accession>A0A6J6PY84</accession>
<name>A0A6J6PY84_9ZZZZ</name>
<dbReference type="AlphaFoldDB" id="A0A6J6PY84"/>
<dbReference type="PANTHER" id="PTHR42899:SF1">
    <property type="entry name" value="SPERMATOGENESIS-ASSOCIATED PROTEIN 20"/>
    <property type="match status" value="1"/>
</dbReference>
<dbReference type="InterPro" id="IPR004879">
    <property type="entry name" value="Ssp411-like_TRX"/>
</dbReference>
<dbReference type="SUPFAM" id="SSF48208">
    <property type="entry name" value="Six-hairpin glycosidases"/>
    <property type="match status" value="1"/>
</dbReference>
<dbReference type="Gene3D" id="1.50.10.10">
    <property type="match status" value="1"/>
</dbReference>
<evidence type="ECO:0000259" key="1">
    <source>
        <dbReference type="Pfam" id="PF03190"/>
    </source>
</evidence>
<dbReference type="CDD" id="cd02955">
    <property type="entry name" value="SSP411"/>
    <property type="match status" value="1"/>
</dbReference>
<organism evidence="2">
    <name type="scientific">freshwater metagenome</name>
    <dbReference type="NCBI Taxonomy" id="449393"/>
    <lineage>
        <taxon>unclassified sequences</taxon>
        <taxon>metagenomes</taxon>
        <taxon>ecological metagenomes</taxon>
    </lineage>
</organism>
<dbReference type="InterPro" id="IPR024705">
    <property type="entry name" value="Ssp411"/>
</dbReference>
<dbReference type="EMBL" id="CAEZYG010000002">
    <property type="protein sequence ID" value="CAB4701458.1"/>
    <property type="molecule type" value="Genomic_DNA"/>
</dbReference>
<dbReference type="GO" id="GO:0005975">
    <property type="term" value="P:carbohydrate metabolic process"/>
    <property type="evidence" value="ECO:0007669"/>
    <property type="project" value="InterPro"/>
</dbReference>
<dbReference type="SUPFAM" id="SSF52833">
    <property type="entry name" value="Thioredoxin-like"/>
    <property type="match status" value="1"/>
</dbReference>
<protein>
    <submittedName>
        <fullName evidence="2">Unannotated protein</fullName>
    </submittedName>
</protein>
<dbReference type="EMBL" id="CAFBOT010000002">
    <property type="protein sequence ID" value="CAB4979757.1"/>
    <property type="molecule type" value="Genomic_DNA"/>
</dbReference>
<evidence type="ECO:0000313" key="2">
    <source>
        <dbReference type="EMBL" id="CAB4701458.1"/>
    </source>
</evidence>
<gene>
    <name evidence="2" type="ORF">UFOPK2657_00030</name>
    <name evidence="3" type="ORF">UFOPK4000_00030</name>
</gene>
<dbReference type="Pfam" id="PF03190">
    <property type="entry name" value="Thioredox_DsbH"/>
    <property type="match status" value="1"/>
</dbReference>
<proteinExistence type="predicted"/>
<evidence type="ECO:0000313" key="3">
    <source>
        <dbReference type="EMBL" id="CAB4979757.1"/>
    </source>
</evidence>
<feature type="domain" description="Spermatogenesis-associated protein 20-like TRX" evidence="1">
    <location>
        <begin position="2"/>
        <end position="157"/>
    </location>
</feature>
<dbReference type="InterPro" id="IPR008928">
    <property type="entry name" value="6-hairpin_glycosidase_sf"/>
</dbReference>
<dbReference type="PANTHER" id="PTHR42899">
    <property type="entry name" value="SPERMATOGENESIS-ASSOCIATED PROTEIN 20"/>
    <property type="match status" value="1"/>
</dbReference>
<reference evidence="2" key="1">
    <citation type="submission" date="2020-05" db="EMBL/GenBank/DDBJ databases">
        <authorList>
            <person name="Chiriac C."/>
            <person name="Salcher M."/>
            <person name="Ghai R."/>
            <person name="Kavagutti S V."/>
        </authorList>
    </citation>
    <scope>NUCLEOTIDE SEQUENCE</scope>
</reference>